<evidence type="ECO:0000259" key="8">
    <source>
        <dbReference type="PROSITE" id="PS51391"/>
    </source>
</evidence>
<evidence type="ECO:0000256" key="4">
    <source>
        <dbReference type="ARBA" id="ARBA00023242"/>
    </source>
</evidence>
<reference evidence="9" key="2">
    <citation type="submission" date="2023-05" db="EMBL/GenBank/DDBJ databases">
        <authorList>
            <consortium name="Lawrence Berkeley National Laboratory"/>
            <person name="Steindorff A."/>
            <person name="Hensen N."/>
            <person name="Bonometti L."/>
            <person name="Westerberg I."/>
            <person name="Brannstrom I.O."/>
            <person name="Guillou S."/>
            <person name="Cros-Aarteil S."/>
            <person name="Calhoun S."/>
            <person name="Haridas S."/>
            <person name="Kuo A."/>
            <person name="Mondo S."/>
            <person name="Pangilinan J."/>
            <person name="Riley R."/>
            <person name="Labutti K."/>
            <person name="Andreopoulos B."/>
            <person name="Lipzen A."/>
            <person name="Chen C."/>
            <person name="Yanf M."/>
            <person name="Daum C."/>
            <person name="Ng V."/>
            <person name="Clum A."/>
            <person name="Ohm R."/>
            <person name="Martin F."/>
            <person name="Silar P."/>
            <person name="Natvig D."/>
            <person name="Lalanne C."/>
            <person name="Gautier V."/>
            <person name="Ament-Velasquez S.L."/>
            <person name="Kruys A."/>
            <person name="Hutchinson M.I."/>
            <person name="Powell A.J."/>
            <person name="Barry K."/>
            <person name="Miller A.N."/>
            <person name="Grigoriev I.V."/>
            <person name="Debuchy R."/>
            <person name="Gladieux P."/>
            <person name="Thoren M.H."/>
            <person name="Johannesson H."/>
        </authorList>
    </citation>
    <scope>NUCLEOTIDE SEQUENCE</scope>
    <source>
        <strain evidence="9">CBS 892.96</strain>
    </source>
</reference>
<feature type="domain" description="CID" evidence="8">
    <location>
        <begin position="1"/>
        <end position="156"/>
    </location>
</feature>
<dbReference type="InterPro" id="IPR035979">
    <property type="entry name" value="RBD_domain_sf"/>
</dbReference>
<dbReference type="GO" id="GO:0031126">
    <property type="term" value="P:sno(s)RNA 3'-end processing"/>
    <property type="evidence" value="ECO:0007669"/>
    <property type="project" value="UniProtKB-ARBA"/>
</dbReference>
<dbReference type="PANTHER" id="PTHR23140">
    <property type="entry name" value="RNA PROCESSING PROTEIN LD23810P"/>
    <property type="match status" value="1"/>
</dbReference>
<feature type="region of interest" description="Disordered" evidence="6">
    <location>
        <begin position="646"/>
        <end position="760"/>
    </location>
</feature>
<evidence type="ECO:0000256" key="1">
    <source>
        <dbReference type="ARBA" id="ARBA00004123"/>
    </source>
</evidence>
<dbReference type="Pfam" id="PF04818">
    <property type="entry name" value="CID"/>
    <property type="match status" value="1"/>
</dbReference>
<accession>A0AAN7A4U2</accession>
<feature type="compositionally biased region" description="Gly residues" evidence="6">
    <location>
        <begin position="750"/>
        <end position="760"/>
    </location>
</feature>
<dbReference type="Gene3D" id="3.30.70.330">
    <property type="match status" value="1"/>
</dbReference>
<dbReference type="FunFam" id="3.30.70.330:FF:000397">
    <property type="entry name" value="RNA binding protein Nrd1"/>
    <property type="match status" value="1"/>
</dbReference>
<keyword evidence="2" id="KW-0597">Phosphoprotein</keyword>
<feature type="compositionally biased region" description="Low complexity" evidence="6">
    <location>
        <begin position="246"/>
        <end position="256"/>
    </location>
</feature>
<dbReference type="GO" id="GO:0005634">
    <property type="term" value="C:nucleus"/>
    <property type="evidence" value="ECO:0007669"/>
    <property type="project" value="UniProtKB-SubCell"/>
</dbReference>
<dbReference type="FunFam" id="1.25.40.90:FF:000026">
    <property type="entry name" value="RNA binding protein Nrd1"/>
    <property type="match status" value="1"/>
</dbReference>
<feature type="compositionally biased region" description="Polar residues" evidence="6">
    <location>
        <begin position="364"/>
        <end position="375"/>
    </location>
</feature>
<dbReference type="SMART" id="SM00582">
    <property type="entry name" value="RPR"/>
    <property type="match status" value="1"/>
</dbReference>
<evidence type="ECO:0000313" key="9">
    <source>
        <dbReference type="EMBL" id="KAK4175431.1"/>
    </source>
</evidence>
<feature type="compositionally biased region" description="Gly residues" evidence="6">
    <location>
        <begin position="679"/>
        <end position="695"/>
    </location>
</feature>
<gene>
    <name evidence="9" type="ORF">QBC36DRAFT_354710</name>
</gene>
<dbReference type="CDD" id="cd16984">
    <property type="entry name" value="CID_Nrd1_like"/>
    <property type="match status" value="1"/>
</dbReference>
<dbReference type="InterPro" id="IPR048892">
    <property type="entry name" value="Nrd1_Seb1_dom2"/>
</dbReference>
<dbReference type="Pfam" id="PF00076">
    <property type="entry name" value="RRM_1"/>
    <property type="match status" value="1"/>
</dbReference>
<dbReference type="Pfam" id="PF21380">
    <property type="entry name" value="Nrd1-Seb1_dom2"/>
    <property type="match status" value="1"/>
</dbReference>
<dbReference type="PROSITE" id="PS50102">
    <property type="entry name" value="RRM"/>
    <property type="match status" value="1"/>
</dbReference>
<reference evidence="9" key="1">
    <citation type="journal article" date="2023" name="Mol. Phylogenet. Evol.">
        <title>Genome-scale phylogeny and comparative genomics of the fungal order Sordariales.</title>
        <authorList>
            <person name="Hensen N."/>
            <person name="Bonometti L."/>
            <person name="Westerberg I."/>
            <person name="Brannstrom I.O."/>
            <person name="Guillou S."/>
            <person name="Cros-Aarteil S."/>
            <person name="Calhoun S."/>
            <person name="Haridas S."/>
            <person name="Kuo A."/>
            <person name="Mondo S."/>
            <person name="Pangilinan J."/>
            <person name="Riley R."/>
            <person name="LaButti K."/>
            <person name="Andreopoulos B."/>
            <person name="Lipzen A."/>
            <person name="Chen C."/>
            <person name="Yan M."/>
            <person name="Daum C."/>
            <person name="Ng V."/>
            <person name="Clum A."/>
            <person name="Steindorff A."/>
            <person name="Ohm R.A."/>
            <person name="Martin F."/>
            <person name="Silar P."/>
            <person name="Natvig D.O."/>
            <person name="Lalanne C."/>
            <person name="Gautier V."/>
            <person name="Ament-Velasquez S.L."/>
            <person name="Kruys A."/>
            <person name="Hutchinson M.I."/>
            <person name="Powell A.J."/>
            <person name="Barry K."/>
            <person name="Miller A.N."/>
            <person name="Grigoriev I.V."/>
            <person name="Debuchy R."/>
            <person name="Gladieux P."/>
            <person name="Hiltunen Thoren M."/>
            <person name="Johannesson H."/>
        </authorList>
    </citation>
    <scope>NUCLEOTIDE SEQUENCE</scope>
    <source>
        <strain evidence="9">CBS 892.96</strain>
    </source>
</reference>
<dbReference type="PANTHER" id="PTHR23140:SF4">
    <property type="entry name" value="PROTEIN CBR-NRD-1"/>
    <property type="match status" value="1"/>
</dbReference>
<evidence type="ECO:0000256" key="2">
    <source>
        <dbReference type="ARBA" id="ARBA00022553"/>
    </source>
</evidence>
<dbReference type="AlphaFoldDB" id="A0AAN7A4U2"/>
<organism evidence="9 10">
    <name type="scientific">Triangularia setosa</name>
    <dbReference type="NCBI Taxonomy" id="2587417"/>
    <lineage>
        <taxon>Eukaryota</taxon>
        <taxon>Fungi</taxon>
        <taxon>Dikarya</taxon>
        <taxon>Ascomycota</taxon>
        <taxon>Pezizomycotina</taxon>
        <taxon>Sordariomycetes</taxon>
        <taxon>Sordariomycetidae</taxon>
        <taxon>Sordariales</taxon>
        <taxon>Podosporaceae</taxon>
        <taxon>Triangularia</taxon>
    </lineage>
</organism>
<evidence type="ECO:0000313" key="10">
    <source>
        <dbReference type="Proteomes" id="UP001302321"/>
    </source>
</evidence>
<dbReference type="Gene3D" id="1.25.40.90">
    <property type="match status" value="1"/>
</dbReference>
<dbReference type="GO" id="GO:0031124">
    <property type="term" value="P:mRNA 3'-end processing"/>
    <property type="evidence" value="ECO:0007669"/>
    <property type="project" value="UniProtKB-ARBA"/>
</dbReference>
<dbReference type="GO" id="GO:0010629">
    <property type="term" value="P:negative regulation of gene expression"/>
    <property type="evidence" value="ECO:0007669"/>
    <property type="project" value="UniProtKB-ARBA"/>
</dbReference>
<feature type="compositionally biased region" description="Basic and acidic residues" evidence="6">
    <location>
        <begin position="402"/>
        <end position="419"/>
    </location>
</feature>
<keyword evidence="3 5" id="KW-0694">RNA-binding</keyword>
<dbReference type="InterPro" id="IPR012677">
    <property type="entry name" value="Nucleotide-bd_a/b_plait_sf"/>
</dbReference>
<dbReference type="InterPro" id="IPR051485">
    <property type="entry name" value="SR-CTD_assoc_factor"/>
</dbReference>
<dbReference type="SUPFAM" id="SSF48464">
    <property type="entry name" value="ENTH/VHS domain"/>
    <property type="match status" value="1"/>
</dbReference>
<dbReference type="GO" id="GO:0003723">
    <property type="term" value="F:RNA binding"/>
    <property type="evidence" value="ECO:0007669"/>
    <property type="project" value="UniProtKB-UniRule"/>
</dbReference>
<sequence>MASSPAAELEAGLQALLTLKAPGVSGSRISNLTALCVNNPQSESVIVQKFFTHLKKTPGTHKLGVLYVVDQVAREWLKKARALGQLPINSSAPDGTYAAGVHRLTELMPILMNDSISAAPEDQKDKIKKLLDIWEKGETFPAAMVSSWREKLNAPQPTRRFIQMSPLLCVDAPLTRPLPTVQSTTPTGSPPPNLMASLGIGSKPPAPPATQSDPLNILETLANLARQNESNHSAVPAPAPAPPRAPVQAPVQAPAPTAAPAPAPISAALYGILGGQPGNSAMQPTAPPVNMPTLPYAFPPTMAAPPPAAHVPPLAAPPVLNGAQASPAAANPAAVQLLSALLAQGVPVDQIASVMQLMSQNTAATGSPAVPQSSFPQPPQAVQHGYPAPPVSVGPGPTSWEAPRHAADSRDRNGFHDGMRSPGRGPRGRSRSRSPGRWDARDSPRSRRNDRGFDYNRPPSPNRGYNDDRTYRQRSPQGRRGSPPDRDFSRQQQQPQPGEKWVDHDPTVPPGHFKVLSRTLFVGGVMVSEPELREIFSRFGEVQSAIVHKEKRHAFVKMYYRKDAEKAKAAMSEGGVRGNELRTKWGVGFGPRDCSDYGTGISVIPIQKLTEADRKWVLTAPYGGSGGRPIVTGMVVEEPDIEIGAGVSSKAISRRMQTDKGGSHGPKSSRREEDHHDGGGGGGGGGGNGRGGWGGGKKERGGRGGGVFDGGKRGSANGGNNQQGGSDDPIVMELPPGIQMSRNGPVFQGFNGGGVRGFEG</sequence>
<dbReference type="SMART" id="SM00360">
    <property type="entry name" value="RRM"/>
    <property type="match status" value="1"/>
</dbReference>
<keyword evidence="4" id="KW-0539">Nucleus</keyword>
<dbReference type="GO" id="GO:0006369">
    <property type="term" value="P:termination of RNA polymerase II transcription"/>
    <property type="evidence" value="ECO:0007669"/>
    <property type="project" value="UniProtKB-ARBA"/>
</dbReference>
<feature type="region of interest" description="Disordered" evidence="6">
    <location>
        <begin position="364"/>
        <end position="507"/>
    </location>
</feature>
<evidence type="ECO:0000259" key="7">
    <source>
        <dbReference type="PROSITE" id="PS50102"/>
    </source>
</evidence>
<dbReference type="Proteomes" id="UP001302321">
    <property type="component" value="Unassembled WGS sequence"/>
</dbReference>
<dbReference type="InterPro" id="IPR006569">
    <property type="entry name" value="CID_dom"/>
</dbReference>
<evidence type="ECO:0000256" key="5">
    <source>
        <dbReference type="PROSITE-ProRule" id="PRU00176"/>
    </source>
</evidence>
<feature type="region of interest" description="Disordered" evidence="6">
    <location>
        <begin position="228"/>
        <end position="258"/>
    </location>
</feature>
<dbReference type="PROSITE" id="PS51391">
    <property type="entry name" value="CID"/>
    <property type="match status" value="1"/>
</dbReference>
<dbReference type="InterPro" id="IPR008942">
    <property type="entry name" value="ENTH_VHS"/>
</dbReference>
<feature type="compositionally biased region" description="Basic and acidic residues" evidence="6">
    <location>
        <begin position="436"/>
        <end position="454"/>
    </location>
</feature>
<name>A0AAN7A4U2_9PEZI</name>
<proteinExistence type="predicted"/>
<dbReference type="InterPro" id="IPR000504">
    <property type="entry name" value="RRM_dom"/>
</dbReference>
<protein>
    <submittedName>
        <fullName evidence="9">Rpb7-binding protein</fullName>
    </submittedName>
</protein>
<keyword evidence="10" id="KW-1185">Reference proteome</keyword>
<evidence type="ECO:0000256" key="3">
    <source>
        <dbReference type="ARBA" id="ARBA00022884"/>
    </source>
</evidence>
<evidence type="ECO:0000256" key="6">
    <source>
        <dbReference type="SAM" id="MobiDB-lite"/>
    </source>
</evidence>
<dbReference type="GO" id="GO:0032991">
    <property type="term" value="C:protein-containing complex"/>
    <property type="evidence" value="ECO:0007669"/>
    <property type="project" value="UniProtKB-ARBA"/>
</dbReference>
<comment type="subcellular location">
    <subcellularLocation>
        <location evidence="1">Nucleus</location>
    </subcellularLocation>
</comment>
<feature type="compositionally biased region" description="Basic and acidic residues" evidence="6">
    <location>
        <begin position="669"/>
        <end position="678"/>
    </location>
</feature>
<comment type="caution">
    <text evidence="9">The sequence shown here is derived from an EMBL/GenBank/DDBJ whole genome shotgun (WGS) entry which is preliminary data.</text>
</comment>
<dbReference type="SUPFAM" id="SSF54928">
    <property type="entry name" value="RNA-binding domain, RBD"/>
    <property type="match status" value="1"/>
</dbReference>
<feature type="domain" description="RRM" evidence="7">
    <location>
        <begin position="518"/>
        <end position="588"/>
    </location>
</feature>
<dbReference type="EMBL" id="MU866235">
    <property type="protein sequence ID" value="KAK4175431.1"/>
    <property type="molecule type" value="Genomic_DNA"/>
</dbReference>